<evidence type="ECO:0000313" key="2">
    <source>
        <dbReference type="EMBL" id="GJT76469.1"/>
    </source>
</evidence>
<evidence type="ECO:0000256" key="1">
    <source>
        <dbReference type="SAM" id="MobiDB-lite"/>
    </source>
</evidence>
<proteinExistence type="predicted"/>
<comment type="caution">
    <text evidence="2">The sequence shown here is derived from an EMBL/GenBank/DDBJ whole genome shotgun (WGS) entry which is preliminary data.</text>
</comment>
<dbReference type="EMBL" id="BQNB010018627">
    <property type="protein sequence ID" value="GJT76469.1"/>
    <property type="molecule type" value="Genomic_DNA"/>
</dbReference>
<organism evidence="2 3">
    <name type="scientific">Tanacetum coccineum</name>
    <dbReference type="NCBI Taxonomy" id="301880"/>
    <lineage>
        <taxon>Eukaryota</taxon>
        <taxon>Viridiplantae</taxon>
        <taxon>Streptophyta</taxon>
        <taxon>Embryophyta</taxon>
        <taxon>Tracheophyta</taxon>
        <taxon>Spermatophyta</taxon>
        <taxon>Magnoliopsida</taxon>
        <taxon>eudicotyledons</taxon>
        <taxon>Gunneridae</taxon>
        <taxon>Pentapetalae</taxon>
        <taxon>asterids</taxon>
        <taxon>campanulids</taxon>
        <taxon>Asterales</taxon>
        <taxon>Asteraceae</taxon>
        <taxon>Asteroideae</taxon>
        <taxon>Anthemideae</taxon>
        <taxon>Anthemidinae</taxon>
        <taxon>Tanacetum</taxon>
    </lineage>
</organism>
<gene>
    <name evidence="2" type="ORF">Tco_1043194</name>
</gene>
<evidence type="ECO:0000313" key="3">
    <source>
        <dbReference type="Proteomes" id="UP001151760"/>
    </source>
</evidence>
<name>A0ABQ5GMA7_9ASTR</name>
<protein>
    <submittedName>
        <fullName evidence="2">Uncharacterized protein</fullName>
    </submittedName>
</protein>
<reference evidence="2" key="2">
    <citation type="submission" date="2022-01" db="EMBL/GenBank/DDBJ databases">
        <authorList>
            <person name="Yamashiro T."/>
            <person name="Shiraishi A."/>
            <person name="Satake H."/>
            <person name="Nakayama K."/>
        </authorList>
    </citation>
    <scope>NUCLEOTIDE SEQUENCE</scope>
</reference>
<sequence>MWQVTWEMDDKMKKTRILTRLYGVTPMIVLRRKPIQGKYMSPRSNFGHSDIPYHVPQENHVPKVIAPNEPAIPLTQDTEGPPDLINTEGIHEQNIQNEQIITQPTEGPSWNNTEVLVSINESVVLDVPKAHISNQASTSSHLVPQDGLMPCKKN</sequence>
<keyword evidence="3" id="KW-1185">Reference proteome</keyword>
<dbReference type="Proteomes" id="UP001151760">
    <property type="component" value="Unassembled WGS sequence"/>
</dbReference>
<accession>A0ABQ5GMA7</accession>
<reference evidence="2" key="1">
    <citation type="journal article" date="2022" name="Int. J. Mol. Sci.">
        <title>Draft Genome of Tanacetum Coccineum: Genomic Comparison of Closely Related Tanacetum-Family Plants.</title>
        <authorList>
            <person name="Yamashiro T."/>
            <person name="Shiraishi A."/>
            <person name="Nakayama K."/>
            <person name="Satake H."/>
        </authorList>
    </citation>
    <scope>NUCLEOTIDE SEQUENCE</scope>
</reference>
<feature type="region of interest" description="Disordered" evidence="1">
    <location>
        <begin position="135"/>
        <end position="154"/>
    </location>
</feature>